<name>A0A6A5YSV7_9PLEO</name>
<dbReference type="InterPro" id="IPR004838">
    <property type="entry name" value="NHTrfase_class1_PyrdxlP-BS"/>
</dbReference>
<organism evidence="4 5">
    <name type="scientific">Lophiotrema nucula</name>
    <dbReference type="NCBI Taxonomy" id="690887"/>
    <lineage>
        <taxon>Eukaryota</taxon>
        <taxon>Fungi</taxon>
        <taxon>Dikarya</taxon>
        <taxon>Ascomycota</taxon>
        <taxon>Pezizomycotina</taxon>
        <taxon>Dothideomycetes</taxon>
        <taxon>Pleosporomycetidae</taxon>
        <taxon>Pleosporales</taxon>
        <taxon>Lophiotremataceae</taxon>
        <taxon>Lophiotrema</taxon>
    </lineage>
</organism>
<dbReference type="PANTHER" id="PTHR43510:SF1">
    <property type="entry name" value="AMINOTRANSFERASE FUNCTION, HYPOTHETICAL (EUROFUNG)"/>
    <property type="match status" value="1"/>
</dbReference>
<evidence type="ECO:0000259" key="3">
    <source>
        <dbReference type="Pfam" id="PF00155"/>
    </source>
</evidence>
<sequence length="401" mass="44696">MVKIETFDVEAWMDKHENHCAYNIAETCCASISIDELQALSEDKDTRPVFSTSQKLTYGAIRGSDELRSHLARLYSARLPTAFPAENIITTPGAISANYLTAYALLGPGDHVICHYPTYQSLYEVPKQLGAEVSLWKALPENNWTPSIDHLKSLIKPNTKLIIINNPHNPTGAILKKPFLEQLIAVATEHDIILHSDEVYRPIFHSINPIDSGFPPSLLSMGYLKVIVTGSMSKAYAMAGIRVGWVASRDSEIVEKIAEARHYTTISVSQLDEQVAAYALHPNTVHSLLARNIQLAKTNIEILSKWVLKNEDEVEWVKPLAGTTAFVKIMRDGKPVDSVDFCKKLIEKTGVLFVPGSECFGQEFKGYVRIGFVNHTDVLKEGLSKVTQFLRKELDSVEFAE</sequence>
<dbReference type="Pfam" id="PF00155">
    <property type="entry name" value="Aminotran_1_2"/>
    <property type="match status" value="1"/>
</dbReference>
<dbReference type="InterPro" id="IPR004839">
    <property type="entry name" value="Aminotransferase_I/II_large"/>
</dbReference>
<keyword evidence="4" id="KW-0808">Transferase</keyword>
<dbReference type="InterPro" id="IPR015424">
    <property type="entry name" value="PyrdxlP-dep_Trfase"/>
</dbReference>
<dbReference type="Gene3D" id="3.40.640.10">
    <property type="entry name" value="Type I PLP-dependent aspartate aminotransferase-like (Major domain)"/>
    <property type="match status" value="1"/>
</dbReference>
<evidence type="ECO:0000256" key="1">
    <source>
        <dbReference type="ARBA" id="ARBA00007441"/>
    </source>
</evidence>
<protein>
    <submittedName>
        <fullName evidence="4">Pyridoxal phosphate-dependent transferase</fullName>
    </submittedName>
</protein>
<dbReference type="Gene3D" id="3.90.1150.10">
    <property type="entry name" value="Aspartate Aminotransferase, domain 1"/>
    <property type="match status" value="1"/>
</dbReference>
<comment type="similarity">
    <text evidence="1">Belongs to the class-I pyridoxal-phosphate-dependent aminotransferase family.</text>
</comment>
<reference evidence="4" key="1">
    <citation type="journal article" date="2020" name="Stud. Mycol.">
        <title>101 Dothideomycetes genomes: a test case for predicting lifestyles and emergence of pathogens.</title>
        <authorList>
            <person name="Haridas S."/>
            <person name="Albert R."/>
            <person name="Binder M."/>
            <person name="Bloem J."/>
            <person name="Labutti K."/>
            <person name="Salamov A."/>
            <person name="Andreopoulos B."/>
            <person name="Baker S."/>
            <person name="Barry K."/>
            <person name="Bills G."/>
            <person name="Bluhm B."/>
            <person name="Cannon C."/>
            <person name="Castanera R."/>
            <person name="Culley D."/>
            <person name="Daum C."/>
            <person name="Ezra D."/>
            <person name="Gonzalez J."/>
            <person name="Henrissat B."/>
            <person name="Kuo A."/>
            <person name="Liang C."/>
            <person name="Lipzen A."/>
            <person name="Lutzoni F."/>
            <person name="Magnuson J."/>
            <person name="Mondo S."/>
            <person name="Nolan M."/>
            <person name="Ohm R."/>
            <person name="Pangilinan J."/>
            <person name="Park H.-J."/>
            <person name="Ramirez L."/>
            <person name="Alfaro M."/>
            <person name="Sun H."/>
            <person name="Tritt A."/>
            <person name="Yoshinaga Y."/>
            <person name="Zwiers L.-H."/>
            <person name="Turgeon B."/>
            <person name="Goodwin S."/>
            <person name="Spatafora J."/>
            <person name="Crous P."/>
            <person name="Grigoriev I."/>
        </authorList>
    </citation>
    <scope>NUCLEOTIDE SEQUENCE</scope>
    <source>
        <strain evidence="4">CBS 627.86</strain>
    </source>
</reference>
<dbReference type="Proteomes" id="UP000799770">
    <property type="component" value="Unassembled WGS sequence"/>
</dbReference>
<dbReference type="GO" id="GO:0030170">
    <property type="term" value="F:pyridoxal phosphate binding"/>
    <property type="evidence" value="ECO:0007669"/>
    <property type="project" value="InterPro"/>
</dbReference>
<proteinExistence type="inferred from homology"/>
<feature type="domain" description="Aminotransferase class I/classII large" evidence="3">
    <location>
        <begin position="51"/>
        <end position="377"/>
    </location>
</feature>
<dbReference type="InterPro" id="IPR015422">
    <property type="entry name" value="PyrdxlP-dep_Trfase_small"/>
</dbReference>
<dbReference type="PANTHER" id="PTHR43510">
    <property type="entry name" value="AMINOTRANSFERASE FUNCTION, HYPOTHETICAL (EUROFUNG)"/>
    <property type="match status" value="1"/>
</dbReference>
<dbReference type="InterPro" id="IPR015421">
    <property type="entry name" value="PyrdxlP-dep_Trfase_major"/>
</dbReference>
<keyword evidence="2" id="KW-0663">Pyridoxal phosphate</keyword>
<keyword evidence="5" id="KW-1185">Reference proteome</keyword>
<gene>
    <name evidence="4" type="ORF">BDV96DRAFT_240209</name>
</gene>
<evidence type="ECO:0000256" key="2">
    <source>
        <dbReference type="ARBA" id="ARBA00022898"/>
    </source>
</evidence>
<dbReference type="EMBL" id="ML977343">
    <property type="protein sequence ID" value="KAF2109158.1"/>
    <property type="molecule type" value="Genomic_DNA"/>
</dbReference>
<evidence type="ECO:0000313" key="4">
    <source>
        <dbReference type="EMBL" id="KAF2109158.1"/>
    </source>
</evidence>
<accession>A0A6A5YSV7</accession>
<dbReference type="SUPFAM" id="SSF53383">
    <property type="entry name" value="PLP-dependent transferases"/>
    <property type="match status" value="1"/>
</dbReference>
<dbReference type="AlphaFoldDB" id="A0A6A5YSV7"/>
<evidence type="ECO:0000313" key="5">
    <source>
        <dbReference type="Proteomes" id="UP000799770"/>
    </source>
</evidence>
<dbReference type="OrthoDB" id="7042322at2759"/>
<dbReference type="GO" id="GO:0016740">
    <property type="term" value="F:transferase activity"/>
    <property type="evidence" value="ECO:0007669"/>
    <property type="project" value="UniProtKB-KW"/>
</dbReference>
<dbReference type="PROSITE" id="PS00105">
    <property type="entry name" value="AA_TRANSFER_CLASS_1"/>
    <property type="match status" value="1"/>
</dbReference>
<dbReference type="CDD" id="cd00609">
    <property type="entry name" value="AAT_like"/>
    <property type="match status" value="1"/>
</dbReference>